<protein>
    <submittedName>
        <fullName evidence="1">BadM/Rrf2 family transcriptional regulator</fullName>
    </submittedName>
</protein>
<dbReference type="InterPro" id="IPR014290">
    <property type="entry name" value="SUF_FeS_clus_asmbl_reg"/>
</dbReference>
<dbReference type="InterPro" id="IPR036388">
    <property type="entry name" value="WH-like_DNA-bd_sf"/>
</dbReference>
<dbReference type="RefSeq" id="WP_123401511.1">
    <property type="nucleotide sequence ID" value="NZ_RJVI01000002.1"/>
</dbReference>
<dbReference type="CDD" id="cd00090">
    <property type="entry name" value="HTH_ARSR"/>
    <property type="match status" value="1"/>
</dbReference>
<evidence type="ECO:0000313" key="1">
    <source>
        <dbReference type="EMBL" id="ROR32592.1"/>
    </source>
</evidence>
<evidence type="ECO:0000313" key="2">
    <source>
        <dbReference type="Proteomes" id="UP000276634"/>
    </source>
</evidence>
<dbReference type="NCBIfam" id="TIGR00738">
    <property type="entry name" value="rrf2_super"/>
    <property type="match status" value="1"/>
</dbReference>
<dbReference type="InterPro" id="IPR011991">
    <property type="entry name" value="ArsR-like_HTH"/>
</dbReference>
<comment type="caution">
    <text evidence="1">The sequence shown here is derived from an EMBL/GenBank/DDBJ whole genome shotgun (WGS) entry which is preliminary data.</text>
</comment>
<dbReference type="NCBIfam" id="TIGR02944">
    <property type="entry name" value="suf_reg_Xantho"/>
    <property type="match status" value="1"/>
</dbReference>
<sequence length="154" mass="16681">MLRMSKLTDYGIVVMCHLARDPATPRNAGDISAAIQIAQPTVSKILKLLAREGLLESRRGAKGGYRLARPPEAITVTEIIDAMEGPIALTECSADDRHCAQEPHCSVRSNWQWINRTIRRALDGITLAEMVQARRPGLEVRIEGAAPGASCPAG</sequence>
<accession>A0A3N1Y4Q1</accession>
<gene>
    <name evidence="1" type="ORF">EDC57_1798</name>
</gene>
<dbReference type="Proteomes" id="UP000276634">
    <property type="component" value="Unassembled WGS sequence"/>
</dbReference>
<dbReference type="PROSITE" id="PS01332">
    <property type="entry name" value="HTH_RRF2_1"/>
    <property type="match status" value="1"/>
</dbReference>
<dbReference type="SUPFAM" id="SSF46785">
    <property type="entry name" value="Winged helix' DNA-binding domain"/>
    <property type="match status" value="1"/>
</dbReference>
<name>A0A3N1Y4Q1_9GAMM</name>
<reference evidence="1 2" key="1">
    <citation type="submission" date="2018-11" db="EMBL/GenBank/DDBJ databases">
        <title>Genomic Encyclopedia of Type Strains, Phase IV (KMG-IV): sequencing the most valuable type-strain genomes for metagenomic binning, comparative biology and taxonomic classification.</title>
        <authorList>
            <person name="Goeker M."/>
        </authorList>
    </citation>
    <scope>NUCLEOTIDE SEQUENCE [LARGE SCALE GENOMIC DNA]</scope>
    <source>
        <strain evidence="1 2">DSM 100275</strain>
    </source>
</reference>
<proteinExistence type="predicted"/>
<dbReference type="PROSITE" id="PS51197">
    <property type="entry name" value="HTH_RRF2_2"/>
    <property type="match status" value="1"/>
</dbReference>
<dbReference type="GO" id="GO:0005829">
    <property type="term" value="C:cytosol"/>
    <property type="evidence" value="ECO:0007669"/>
    <property type="project" value="TreeGrafter"/>
</dbReference>
<dbReference type="InterPro" id="IPR030489">
    <property type="entry name" value="TR_Rrf2-type_CS"/>
</dbReference>
<organism evidence="1 2">
    <name type="scientific">Inmirania thermothiophila</name>
    <dbReference type="NCBI Taxonomy" id="1750597"/>
    <lineage>
        <taxon>Bacteria</taxon>
        <taxon>Pseudomonadati</taxon>
        <taxon>Pseudomonadota</taxon>
        <taxon>Gammaproteobacteria</taxon>
        <taxon>Chromatiales</taxon>
        <taxon>Ectothiorhodospiraceae</taxon>
        <taxon>Inmirania</taxon>
    </lineage>
</organism>
<dbReference type="OrthoDB" id="9808360at2"/>
<dbReference type="Gene3D" id="1.10.10.10">
    <property type="entry name" value="Winged helix-like DNA-binding domain superfamily/Winged helix DNA-binding domain"/>
    <property type="match status" value="1"/>
</dbReference>
<dbReference type="InterPro" id="IPR000944">
    <property type="entry name" value="Tscrpt_reg_Rrf2"/>
</dbReference>
<dbReference type="EMBL" id="RJVI01000002">
    <property type="protein sequence ID" value="ROR32592.1"/>
    <property type="molecule type" value="Genomic_DNA"/>
</dbReference>
<dbReference type="GO" id="GO:0003700">
    <property type="term" value="F:DNA-binding transcription factor activity"/>
    <property type="evidence" value="ECO:0007669"/>
    <property type="project" value="TreeGrafter"/>
</dbReference>
<dbReference type="InterPro" id="IPR036390">
    <property type="entry name" value="WH_DNA-bd_sf"/>
</dbReference>
<dbReference type="PANTHER" id="PTHR33221">
    <property type="entry name" value="WINGED HELIX-TURN-HELIX TRANSCRIPTIONAL REGULATOR, RRF2 FAMILY"/>
    <property type="match status" value="1"/>
</dbReference>
<dbReference type="Pfam" id="PF02082">
    <property type="entry name" value="Rrf2"/>
    <property type="match status" value="1"/>
</dbReference>
<dbReference type="PANTHER" id="PTHR33221:SF2">
    <property type="entry name" value="TRANSCRIPTIONAL REGULATOR"/>
    <property type="match status" value="1"/>
</dbReference>
<dbReference type="AlphaFoldDB" id="A0A3N1Y4Q1"/>
<keyword evidence="2" id="KW-1185">Reference proteome</keyword>